<dbReference type="SUPFAM" id="SSF56300">
    <property type="entry name" value="Metallo-dependent phosphatases"/>
    <property type="match status" value="1"/>
</dbReference>
<dbReference type="Proteomes" id="UP001162734">
    <property type="component" value="Chromosome"/>
</dbReference>
<feature type="domain" description="Calcineurin-like phosphoesterase" evidence="1">
    <location>
        <begin position="53"/>
        <end position="241"/>
    </location>
</feature>
<dbReference type="PANTHER" id="PTHR43143">
    <property type="entry name" value="METALLOPHOSPHOESTERASE, CALCINEURIN SUPERFAMILY"/>
    <property type="match status" value="1"/>
</dbReference>
<dbReference type="InterPro" id="IPR051918">
    <property type="entry name" value="STPP_CPPED1"/>
</dbReference>
<dbReference type="PROSITE" id="PS51318">
    <property type="entry name" value="TAT"/>
    <property type="match status" value="1"/>
</dbReference>
<dbReference type="InterPro" id="IPR006311">
    <property type="entry name" value="TAT_signal"/>
</dbReference>
<sequence length="329" mass="36331">MRDRIDRRTFLRIAGLSLGAGALYRVGAFAGAEGQDAARALGRATGEAPAPFTFVQLSDPHVGFSGPPNPTGTQAFERAVAEINALPQRPDLVLFTGDLSHESEKPGEHAARMARFREIAGRLRVPAMHAVPGEHDAGLDGGALFRSFFGETSYSFDHKGVHFVALDNVSRAKPEVGPERRDWLRRDLARFPRTAPIVVFTHRPLFDLRPDWEWFTRDGDQVMALLEPFENVTVLYGHIHREDVHRAGHATHYAARSLIFAFPDPATTPEKKPIPFDPARPFRNLGLRRLDARREGGGGLAIAPTEVELTLRKLSGTEGFAQLLRPSSL</sequence>
<gene>
    <name evidence="2" type="ORF">AMPC_26220</name>
</gene>
<evidence type="ECO:0000259" key="1">
    <source>
        <dbReference type="Pfam" id="PF00149"/>
    </source>
</evidence>
<name>A0ABM7XCF7_9BACT</name>
<protein>
    <submittedName>
        <fullName evidence="2">Serine/threonine protein phosphatase</fullName>
    </submittedName>
</protein>
<dbReference type="InterPro" id="IPR029052">
    <property type="entry name" value="Metallo-depent_PP-like"/>
</dbReference>
<evidence type="ECO:0000313" key="2">
    <source>
        <dbReference type="EMBL" id="BDG09509.1"/>
    </source>
</evidence>
<dbReference type="InterPro" id="IPR004843">
    <property type="entry name" value="Calcineurin-like_PHP"/>
</dbReference>
<proteinExistence type="predicted"/>
<dbReference type="Pfam" id="PF00149">
    <property type="entry name" value="Metallophos"/>
    <property type="match status" value="1"/>
</dbReference>
<accession>A0ABM7XCF7</accession>
<dbReference type="PANTHER" id="PTHR43143:SF1">
    <property type="entry name" value="SERINE_THREONINE-PROTEIN PHOSPHATASE CPPED1"/>
    <property type="match status" value="1"/>
</dbReference>
<dbReference type="RefSeq" id="WP_248341784.1">
    <property type="nucleotide sequence ID" value="NZ_AP025592.1"/>
</dbReference>
<reference evidence="3" key="1">
    <citation type="journal article" date="2022" name="Int. J. Syst. Evol. Microbiol.">
        <title>Anaeromyxobacter oryzae sp. nov., Anaeromyxobacter diazotrophicus sp. nov. and Anaeromyxobacter paludicola sp. nov., isolated from paddy soils.</title>
        <authorList>
            <person name="Itoh H."/>
            <person name="Xu Z."/>
            <person name="Mise K."/>
            <person name="Masuda Y."/>
            <person name="Ushijima N."/>
            <person name="Hayakawa C."/>
            <person name="Shiratori Y."/>
            <person name="Senoo K."/>
        </authorList>
    </citation>
    <scope>NUCLEOTIDE SEQUENCE [LARGE SCALE GENOMIC DNA]</scope>
    <source>
        <strain evidence="3">Red630</strain>
    </source>
</reference>
<dbReference type="EMBL" id="AP025592">
    <property type="protein sequence ID" value="BDG09509.1"/>
    <property type="molecule type" value="Genomic_DNA"/>
</dbReference>
<keyword evidence="3" id="KW-1185">Reference proteome</keyword>
<organism evidence="2 3">
    <name type="scientific">Anaeromyxobacter paludicola</name>
    <dbReference type="NCBI Taxonomy" id="2918171"/>
    <lineage>
        <taxon>Bacteria</taxon>
        <taxon>Pseudomonadati</taxon>
        <taxon>Myxococcota</taxon>
        <taxon>Myxococcia</taxon>
        <taxon>Myxococcales</taxon>
        <taxon>Cystobacterineae</taxon>
        <taxon>Anaeromyxobacteraceae</taxon>
        <taxon>Anaeromyxobacter</taxon>
    </lineage>
</organism>
<evidence type="ECO:0000313" key="3">
    <source>
        <dbReference type="Proteomes" id="UP001162734"/>
    </source>
</evidence>
<dbReference type="Gene3D" id="3.60.21.10">
    <property type="match status" value="1"/>
</dbReference>